<comment type="similarity">
    <text evidence="2">Belongs to the GMC oxidoreductase family.</text>
</comment>
<keyword evidence="4" id="KW-0274">FAD</keyword>
<dbReference type="PANTHER" id="PTHR11552:SF147">
    <property type="entry name" value="CHOLINE DEHYDROGENASE, MITOCHONDRIAL"/>
    <property type="match status" value="1"/>
</dbReference>
<evidence type="ECO:0000256" key="3">
    <source>
        <dbReference type="ARBA" id="ARBA00022630"/>
    </source>
</evidence>
<evidence type="ECO:0000313" key="7">
    <source>
        <dbReference type="EMBL" id="MCP2177634.1"/>
    </source>
</evidence>
<dbReference type="Proteomes" id="UP001206895">
    <property type="component" value="Unassembled WGS sequence"/>
</dbReference>
<dbReference type="Gene3D" id="3.30.410.40">
    <property type="match status" value="1"/>
</dbReference>
<organism evidence="7 8">
    <name type="scientific">Williamsia maris</name>
    <dbReference type="NCBI Taxonomy" id="72806"/>
    <lineage>
        <taxon>Bacteria</taxon>
        <taxon>Bacillati</taxon>
        <taxon>Actinomycetota</taxon>
        <taxon>Actinomycetes</taxon>
        <taxon>Mycobacteriales</taxon>
        <taxon>Nocardiaceae</taxon>
        <taxon>Williamsia</taxon>
    </lineage>
</organism>
<dbReference type="Pfam" id="PF05199">
    <property type="entry name" value="GMC_oxred_C"/>
    <property type="match status" value="1"/>
</dbReference>
<reference evidence="7 8" key="1">
    <citation type="submission" date="2022-06" db="EMBL/GenBank/DDBJ databases">
        <title>Genomic Encyclopedia of Archaeal and Bacterial Type Strains, Phase II (KMG-II): from individual species to whole genera.</title>
        <authorList>
            <person name="Goeker M."/>
        </authorList>
    </citation>
    <scope>NUCLEOTIDE SEQUENCE [LARGE SCALE GENOMIC DNA]</scope>
    <source>
        <strain evidence="7 8">DSM 44693</strain>
    </source>
</reference>
<dbReference type="PANTHER" id="PTHR11552">
    <property type="entry name" value="GLUCOSE-METHANOL-CHOLINE GMC OXIDOREDUCTASE"/>
    <property type="match status" value="1"/>
</dbReference>
<sequence>MTATRRIVVVGAGSCGCVVAERLTRDDTVEVILLEEGATAADDADLDLTMLPVGPASRRVTHHRAVGGQALPRGRGPGGSSAVNGGYFMRWHDDDFAGWDRDSWDLDTIAAAYTDIDGGADGGGAMSVREFTDDELTPIAAAFEKHWKDDGYEQIDSVTPRVGVNRVRSNSRGSQRVPADRAYLWPARGRSNLTVRTGARADRLRVDGSLVRGVLLDTGETVAADETILCAGTLASAALIARSTGAAATRRIGEHRELLIRYRPRGDAGAQLPLLPTVLHTEDGLEIRCYNDDFARYIEGVEPTGAAIGIALMAPRASGSLTIDAAGAQQVDLGVVAPDDITLVRSWADRLVEMLAGRRFAGLLDADSVTVDDVVLTSQHAWGSMPMGGITDWNGAVTGLDGVRVIDGSILPSSGSSGPHATLMMAASVIAARLSAGRL</sequence>
<keyword evidence="8" id="KW-1185">Reference proteome</keyword>
<dbReference type="EMBL" id="JAMTCJ010000003">
    <property type="protein sequence ID" value="MCP2177634.1"/>
    <property type="molecule type" value="Genomic_DNA"/>
</dbReference>
<feature type="domain" description="Glucose-methanol-choline oxidoreductase N-terminal" evidence="5">
    <location>
        <begin position="8"/>
        <end position="254"/>
    </location>
</feature>
<dbReference type="PIRSF" id="PIRSF000137">
    <property type="entry name" value="Alcohol_oxidase"/>
    <property type="match status" value="1"/>
</dbReference>
<protein>
    <submittedName>
        <fullName evidence="7">GMC family mycofactocin-associated oxidreductase</fullName>
    </submittedName>
</protein>
<dbReference type="RefSeq" id="WP_253662534.1">
    <property type="nucleotide sequence ID" value="NZ_BAAAJQ010000001.1"/>
</dbReference>
<accession>A0ABT1HHH7</accession>
<evidence type="ECO:0000259" key="5">
    <source>
        <dbReference type="Pfam" id="PF00732"/>
    </source>
</evidence>
<comment type="cofactor">
    <cofactor evidence="1">
        <name>FAD</name>
        <dbReference type="ChEBI" id="CHEBI:57692"/>
    </cofactor>
</comment>
<proteinExistence type="inferred from homology"/>
<gene>
    <name evidence="7" type="ORF">LX13_003462</name>
</gene>
<name>A0ABT1HHH7_9NOCA</name>
<dbReference type="InterPro" id="IPR000172">
    <property type="entry name" value="GMC_OxRdtase_N"/>
</dbReference>
<dbReference type="Pfam" id="PF00732">
    <property type="entry name" value="GMC_oxred_N"/>
    <property type="match status" value="1"/>
</dbReference>
<dbReference type="InterPro" id="IPR007867">
    <property type="entry name" value="GMC_OxRtase_C"/>
</dbReference>
<dbReference type="Gene3D" id="3.50.50.60">
    <property type="entry name" value="FAD/NAD(P)-binding domain"/>
    <property type="match status" value="2"/>
</dbReference>
<evidence type="ECO:0000259" key="6">
    <source>
        <dbReference type="Pfam" id="PF05199"/>
    </source>
</evidence>
<feature type="domain" description="Glucose-methanol-choline oxidoreductase C-terminal" evidence="6">
    <location>
        <begin position="373"/>
        <end position="427"/>
    </location>
</feature>
<dbReference type="PROSITE" id="PS51257">
    <property type="entry name" value="PROKAR_LIPOPROTEIN"/>
    <property type="match status" value="1"/>
</dbReference>
<dbReference type="SUPFAM" id="SSF51905">
    <property type="entry name" value="FAD/NAD(P)-binding domain"/>
    <property type="match status" value="1"/>
</dbReference>
<evidence type="ECO:0000256" key="4">
    <source>
        <dbReference type="ARBA" id="ARBA00022827"/>
    </source>
</evidence>
<comment type="caution">
    <text evidence="7">The sequence shown here is derived from an EMBL/GenBank/DDBJ whole genome shotgun (WGS) entry which is preliminary data.</text>
</comment>
<dbReference type="InterPro" id="IPR030900">
    <property type="entry name" value="GMC_mycofac_OxRdtase"/>
</dbReference>
<dbReference type="InterPro" id="IPR012132">
    <property type="entry name" value="GMC_OxRdtase"/>
</dbReference>
<keyword evidence="3" id="KW-0285">Flavoprotein</keyword>
<evidence type="ECO:0000313" key="8">
    <source>
        <dbReference type="Proteomes" id="UP001206895"/>
    </source>
</evidence>
<dbReference type="InterPro" id="IPR036188">
    <property type="entry name" value="FAD/NAD-bd_sf"/>
</dbReference>
<evidence type="ECO:0000256" key="2">
    <source>
        <dbReference type="ARBA" id="ARBA00010790"/>
    </source>
</evidence>
<dbReference type="NCBIfam" id="TIGR04542">
    <property type="entry name" value="GMC_mycofac_2"/>
    <property type="match status" value="1"/>
</dbReference>
<evidence type="ECO:0000256" key="1">
    <source>
        <dbReference type="ARBA" id="ARBA00001974"/>
    </source>
</evidence>